<name>A0A6J5M0R3_9CAUD</name>
<evidence type="ECO:0000256" key="1">
    <source>
        <dbReference type="SAM" id="MobiDB-lite"/>
    </source>
</evidence>
<reference evidence="2" key="1">
    <citation type="submission" date="2020-04" db="EMBL/GenBank/DDBJ databases">
        <authorList>
            <person name="Chiriac C."/>
            <person name="Salcher M."/>
            <person name="Ghai R."/>
            <person name="Kavagutti S V."/>
        </authorList>
    </citation>
    <scope>NUCLEOTIDE SEQUENCE</scope>
</reference>
<dbReference type="EMBL" id="LR796341">
    <property type="protein sequence ID" value="CAB4137589.1"/>
    <property type="molecule type" value="Genomic_DNA"/>
</dbReference>
<organism evidence="2">
    <name type="scientific">uncultured Caudovirales phage</name>
    <dbReference type="NCBI Taxonomy" id="2100421"/>
    <lineage>
        <taxon>Viruses</taxon>
        <taxon>Duplodnaviria</taxon>
        <taxon>Heunggongvirae</taxon>
        <taxon>Uroviricota</taxon>
        <taxon>Caudoviricetes</taxon>
        <taxon>Peduoviridae</taxon>
        <taxon>Maltschvirus</taxon>
        <taxon>Maltschvirus maltsch</taxon>
    </lineage>
</organism>
<evidence type="ECO:0000313" key="2">
    <source>
        <dbReference type="EMBL" id="CAB4137589.1"/>
    </source>
</evidence>
<protein>
    <submittedName>
        <fullName evidence="2">Uncharacterized protein</fullName>
    </submittedName>
</protein>
<accession>A0A6J5M0R3</accession>
<gene>
    <name evidence="2" type="ORF">UFOVP328_40</name>
</gene>
<sequence length="140" mass="15774">MTMHLEGPWLSTTGKKKGPKKWASSEAKAHAERLAREWRDREREWAKLAPKFSQRNTTAKSSRPEEPARTSTLKSSGPKFPPGREPVKINSVDTGWVACVRPKDKEYTGTKVKGIGTMHKSNAVPIFSDNEAIEISKMRR</sequence>
<proteinExistence type="predicted"/>
<feature type="compositionally biased region" description="Basic and acidic residues" evidence="1">
    <location>
        <begin position="27"/>
        <end position="46"/>
    </location>
</feature>
<feature type="region of interest" description="Disordered" evidence="1">
    <location>
        <begin position="1"/>
        <end position="88"/>
    </location>
</feature>